<name>A0A8C2PBX2_CAPHI</name>
<dbReference type="PANTHER" id="PTHR19327:SF0">
    <property type="entry name" value="GOLGIN SUBFAMILY A MEMBER 4"/>
    <property type="match status" value="1"/>
</dbReference>
<feature type="region of interest" description="Disordered" evidence="2">
    <location>
        <begin position="186"/>
        <end position="210"/>
    </location>
</feature>
<evidence type="ECO:0000256" key="1">
    <source>
        <dbReference type="SAM" id="Coils"/>
    </source>
</evidence>
<dbReference type="GO" id="GO:0005794">
    <property type="term" value="C:Golgi apparatus"/>
    <property type="evidence" value="ECO:0007669"/>
    <property type="project" value="TreeGrafter"/>
</dbReference>
<reference evidence="3" key="1">
    <citation type="submission" date="2019-03" db="EMBL/GenBank/DDBJ databases">
        <title>Genome sequencing and reference-guided assembly of Black Bengal Goat (Capra hircus).</title>
        <authorList>
            <person name="Siddiki A.Z."/>
            <person name="Baten A."/>
            <person name="Billah M."/>
            <person name="Alam M.A.U."/>
            <person name="Shawrob K.S.M."/>
            <person name="Saha S."/>
            <person name="Chowdhury M."/>
            <person name="Rahman A.H."/>
            <person name="Stear M."/>
            <person name="Miah G."/>
            <person name="Das G.B."/>
            <person name="Hossain M.M."/>
            <person name="Kumkum M."/>
            <person name="Islam M.S."/>
            <person name="Mollah A.M."/>
            <person name="Ahsan A."/>
            <person name="Tusar F."/>
            <person name="Khan M.K.I."/>
        </authorList>
    </citation>
    <scope>NUCLEOTIDE SEQUENCE [LARGE SCALE GENOMIC DNA]</scope>
</reference>
<organism evidence="3">
    <name type="scientific">Capra hircus</name>
    <name type="common">Goat</name>
    <dbReference type="NCBI Taxonomy" id="9925"/>
    <lineage>
        <taxon>Eukaryota</taxon>
        <taxon>Metazoa</taxon>
        <taxon>Chordata</taxon>
        <taxon>Craniata</taxon>
        <taxon>Vertebrata</taxon>
        <taxon>Euteleostomi</taxon>
        <taxon>Mammalia</taxon>
        <taxon>Eutheria</taxon>
        <taxon>Laurasiatheria</taxon>
        <taxon>Artiodactyla</taxon>
        <taxon>Ruminantia</taxon>
        <taxon>Pecora</taxon>
        <taxon>Bovidae</taxon>
        <taxon>Caprinae</taxon>
        <taxon>Capra</taxon>
    </lineage>
</organism>
<dbReference type="Gene3D" id="1.10.220.60">
    <property type="entry name" value="GRIP domain"/>
    <property type="match status" value="1"/>
</dbReference>
<dbReference type="AlphaFoldDB" id="A0A8C2PBX2"/>
<dbReference type="GO" id="GO:0048193">
    <property type="term" value="P:Golgi vesicle transport"/>
    <property type="evidence" value="ECO:0007669"/>
    <property type="project" value="TreeGrafter"/>
</dbReference>
<dbReference type="GO" id="GO:0031267">
    <property type="term" value="F:small GTPase binding"/>
    <property type="evidence" value="ECO:0007669"/>
    <property type="project" value="TreeGrafter"/>
</dbReference>
<dbReference type="Ensembl" id="ENSCHIT00010024854.1">
    <property type="protein sequence ID" value="ENSCHIP00010017739.1"/>
    <property type="gene ID" value="ENSCHIG00010012905.1"/>
</dbReference>
<feature type="coiled-coil region" evidence="1">
    <location>
        <begin position="34"/>
        <end position="110"/>
    </location>
</feature>
<feature type="coiled-coil region" evidence="1">
    <location>
        <begin position="215"/>
        <end position="389"/>
    </location>
</feature>
<sequence length="506" mass="58931">MSAVPRLSENVAVCTEQEEADSQGCVQNACEEKLSVLQRNLIEKEMLVQRLEQEKEEIISSHSEIQCKYQELLIKVEQAEAKQHEDRVTINQLQEELEGKNKKHSLVSSQHLEEEGDKNNTGAKLNLENVVDNVQKTLQGEDLTCQILEQKIKELDSCLLREREGHRVEIEALTSKLESLQALQQQMNGKSKPTEVLEESAEGKSTSHVVQPSLLSNMEADHNDLEFKLAGAEQEKRKLSQEVVKLQKDIRVLRKEHQQELDIKEYEKEMEEKIKQEQEDLELKHNSTLKQLMREFHTQLAQKEQELEMTIKETIDKAQEVEAELLESHQEETNRLYKKIAEKEDDLTRTAKRYEEILDAREEEMTAKVMDLQTQFEDLQKKYQQRLEQEETPSSDKVRGPGLGFTQSLKTLSFLLTQDRLKKYEKNVYTTTVGTPYKGGNLYHTDVSLFGEPTEFEYLRKVLFEYMMGRETKTMAKVITTDLHIFPCNFFTYFVRTVVLFFYSPI</sequence>
<keyword evidence="1" id="KW-0175">Coiled coil</keyword>
<evidence type="ECO:0000313" key="3">
    <source>
        <dbReference type="Ensembl" id="ENSCHIP00010017739.1"/>
    </source>
</evidence>
<evidence type="ECO:0000256" key="2">
    <source>
        <dbReference type="SAM" id="MobiDB-lite"/>
    </source>
</evidence>
<evidence type="ECO:0008006" key="4">
    <source>
        <dbReference type="Google" id="ProtNLM"/>
    </source>
</evidence>
<dbReference type="SUPFAM" id="SSF101283">
    <property type="entry name" value="GRIP domain"/>
    <property type="match status" value="1"/>
</dbReference>
<protein>
    <recommendedName>
        <fullName evidence="4">GRIP domain-containing protein</fullName>
    </recommendedName>
</protein>
<reference evidence="3" key="2">
    <citation type="submission" date="2025-08" db="UniProtKB">
        <authorList>
            <consortium name="Ensembl"/>
        </authorList>
    </citation>
    <scope>IDENTIFICATION</scope>
</reference>
<dbReference type="PANTHER" id="PTHR19327">
    <property type="entry name" value="GOLGIN"/>
    <property type="match status" value="1"/>
</dbReference>
<accession>A0A8C2PBX2</accession>
<proteinExistence type="predicted"/>